<evidence type="ECO:0000256" key="1">
    <source>
        <dbReference type="ARBA" id="ARBA00003456"/>
    </source>
</evidence>
<evidence type="ECO:0000256" key="6">
    <source>
        <dbReference type="ARBA" id="ARBA00023065"/>
    </source>
</evidence>
<evidence type="ECO:0000313" key="12">
    <source>
        <dbReference type="Proteomes" id="UP001375743"/>
    </source>
</evidence>
<gene>
    <name evidence="10" type="primary">atpG</name>
    <name evidence="11" type="ORF">U1T56_02550</name>
</gene>
<dbReference type="HAMAP" id="MF_00815">
    <property type="entry name" value="ATP_synth_gamma_bact"/>
    <property type="match status" value="1"/>
</dbReference>
<dbReference type="CDD" id="cd12151">
    <property type="entry name" value="F1-ATPase_gamma"/>
    <property type="match status" value="1"/>
</dbReference>
<keyword evidence="7 10" id="KW-0472">Membrane</keyword>
<evidence type="ECO:0000256" key="3">
    <source>
        <dbReference type="ARBA" id="ARBA00007681"/>
    </source>
</evidence>
<dbReference type="Proteomes" id="UP001375743">
    <property type="component" value="Unassembled WGS sequence"/>
</dbReference>
<dbReference type="InterPro" id="IPR035968">
    <property type="entry name" value="ATP_synth_F1_ATPase_gsu"/>
</dbReference>
<evidence type="ECO:0000256" key="4">
    <source>
        <dbReference type="ARBA" id="ARBA00022448"/>
    </source>
</evidence>
<keyword evidence="12" id="KW-1185">Reference proteome</keyword>
<sequence length="297" mass="32732">MPSLKDMRVRINSVRQTRKITSAMKLVAASKLRRAQEQAEASRPFAGRMSVMLRNLAAGVAGLPGAPPLLAGTGKDEVHLIVVATADRGLCGGFNSTIVRGARRRIRELLGQGKQVKLICIGRKGRDMLRREYRDRIVEFFDGIVSKRRIEFADAERVASRILELYEAGEFDVCTIVYNRFKSAVSQILTFQQLVPVEAPVAEEGAETGAEAGAVYEFEPDEERILGELLPRNLAVQIYGALLENAASEQGARMAAMDNATRNAGEMINRLTLSYNRQRQAQITKELIEIISGAEAV</sequence>
<dbReference type="NCBIfam" id="TIGR01146">
    <property type="entry name" value="ATPsyn_F1gamma"/>
    <property type="match status" value="1"/>
</dbReference>
<keyword evidence="9 10" id="KW-0066">ATP synthesis</keyword>
<dbReference type="SUPFAM" id="SSF52943">
    <property type="entry name" value="ATP synthase (F1-ATPase), gamma subunit"/>
    <property type="match status" value="1"/>
</dbReference>
<keyword evidence="8 10" id="KW-0139">CF(1)</keyword>
<dbReference type="Gene3D" id="1.10.287.80">
    <property type="entry name" value="ATP synthase, gamma subunit, helix hairpin domain"/>
    <property type="match status" value="1"/>
</dbReference>
<protein>
    <recommendedName>
        <fullName evidence="10">ATP synthase gamma chain</fullName>
    </recommendedName>
    <alternativeName>
        <fullName evidence="10">ATP synthase F1 sector gamma subunit</fullName>
    </alternativeName>
    <alternativeName>
        <fullName evidence="10">F-ATPase gamma subunit</fullName>
    </alternativeName>
</protein>
<dbReference type="PROSITE" id="PS00153">
    <property type="entry name" value="ATPASE_GAMMA"/>
    <property type="match status" value="1"/>
</dbReference>
<keyword evidence="5 10" id="KW-0375">Hydrogen ion transport</keyword>
<keyword evidence="10" id="KW-1003">Cell membrane</keyword>
<reference evidence="11 12" key="1">
    <citation type="submission" date="2024-01" db="EMBL/GenBank/DDBJ databases">
        <title>Multi-omics insights into the function and evolution of sodium benzoate biodegradation pathways in Benzoatithermus flavus gen. nov., sp. nov. from hot spring.</title>
        <authorList>
            <person name="Hu C.-J."/>
            <person name="Li W.-J."/>
        </authorList>
    </citation>
    <scope>NUCLEOTIDE SEQUENCE [LARGE SCALE GENOMIC DNA]</scope>
    <source>
        <strain evidence="11 12">SYSU G07066</strain>
    </source>
</reference>
<evidence type="ECO:0000313" key="11">
    <source>
        <dbReference type="EMBL" id="MEK0082017.1"/>
    </source>
</evidence>
<dbReference type="Pfam" id="PF00231">
    <property type="entry name" value="ATP-synt"/>
    <property type="match status" value="1"/>
</dbReference>
<accession>A0ABU8XLG0</accession>
<dbReference type="InterPro" id="IPR000131">
    <property type="entry name" value="ATP_synth_F1_gsu"/>
</dbReference>
<dbReference type="RefSeq" id="WP_418157874.1">
    <property type="nucleotide sequence ID" value="NZ_JBBLZC010000002.1"/>
</dbReference>
<dbReference type="PANTHER" id="PTHR11693:SF22">
    <property type="entry name" value="ATP SYNTHASE SUBUNIT GAMMA, MITOCHONDRIAL"/>
    <property type="match status" value="1"/>
</dbReference>
<comment type="similarity">
    <text evidence="3 10">Belongs to the ATPase gamma chain family.</text>
</comment>
<dbReference type="EMBL" id="JBBLZC010000002">
    <property type="protein sequence ID" value="MEK0082017.1"/>
    <property type="molecule type" value="Genomic_DNA"/>
</dbReference>
<comment type="caution">
    <text evidence="11">The sequence shown here is derived from an EMBL/GenBank/DDBJ whole genome shotgun (WGS) entry which is preliminary data.</text>
</comment>
<comment type="subcellular location">
    <subcellularLocation>
        <location evidence="10">Cell membrane</location>
        <topology evidence="10">Peripheral membrane protein</topology>
    </subcellularLocation>
    <subcellularLocation>
        <location evidence="2">Membrane</location>
        <topology evidence="2">Peripheral membrane protein</topology>
    </subcellularLocation>
</comment>
<keyword evidence="4 10" id="KW-0813">Transport</keyword>
<comment type="function">
    <text evidence="1 10">Produces ATP from ADP in the presence of a proton gradient across the membrane. The gamma chain is believed to be important in regulating ATPase activity and the flow of protons through the CF(0) complex.</text>
</comment>
<evidence type="ECO:0000256" key="9">
    <source>
        <dbReference type="ARBA" id="ARBA00023310"/>
    </source>
</evidence>
<dbReference type="PRINTS" id="PR00126">
    <property type="entry name" value="ATPASEGAMMA"/>
</dbReference>
<evidence type="ECO:0000256" key="5">
    <source>
        <dbReference type="ARBA" id="ARBA00022781"/>
    </source>
</evidence>
<dbReference type="PANTHER" id="PTHR11693">
    <property type="entry name" value="ATP SYNTHASE GAMMA CHAIN"/>
    <property type="match status" value="1"/>
</dbReference>
<dbReference type="Gene3D" id="3.40.1380.10">
    <property type="match status" value="1"/>
</dbReference>
<organism evidence="11 12">
    <name type="scientific">Benzoatithermus flavus</name>
    <dbReference type="NCBI Taxonomy" id="3108223"/>
    <lineage>
        <taxon>Bacteria</taxon>
        <taxon>Pseudomonadati</taxon>
        <taxon>Pseudomonadota</taxon>
        <taxon>Alphaproteobacteria</taxon>
        <taxon>Geminicoccales</taxon>
        <taxon>Geminicoccaceae</taxon>
        <taxon>Benzoatithermus</taxon>
    </lineage>
</organism>
<dbReference type="InterPro" id="IPR023632">
    <property type="entry name" value="ATP_synth_F1_gsu_CS"/>
</dbReference>
<dbReference type="NCBIfam" id="NF004146">
    <property type="entry name" value="PRK05621.1-4"/>
    <property type="match status" value="1"/>
</dbReference>
<dbReference type="PIRSF" id="PIRSF039089">
    <property type="entry name" value="ATP_synthase_gamma"/>
    <property type="match status" value="1"/>
</dbReference>
<keyword evidence="6 10" id="KW-0406">Ion transport</keyword>
<evidence type="ECO:0000256" key="8">
    <source>
        <dbReference type="ARBA" id="ARBA00023196"/>
    </source>
</evidence>
<proteinExistence type="inferred from homology"/>
<evidence type="ECO:0000256" key="2">
    <source>
        <dbReference type="ARBA" id="ARBA00004170"/>
    </source>
</evidence>
<evidence type="ECO:0000256" key="10">
    <source>
        <dbReference type="HAMAP-Rule" id="MF_00815"/>
    </source>
</evidence>
<name>A0ABU8XLG0_9PROT</name>
<comment type="subunit">
    <text evidence="10">F-type ATPases have 2 components, CF(1) - the catalytic core - and CF(0) - the membrane proton channel. CF(1) has five subunits: alpha(3), beta(3), gamma(1), delta(1), epsilon(1). CF(0) has three main subunits: a, b and c.</text>
</comment>
<evidence type="ECO:0000256" key="7">
    <source>
        <dbReference type="ARBA" id="ARBA00023136"/>
    </source>
</evidence>